<dbReference type="AlphaFoldDB" id="A0A6V8LKQ4"/>
<keyword evidence="2" id="KW-0812">Transmembrane</keyword>
<protein>
    <submittedName>
        <fullName evidence="3">Uncharacterized protein</fullName>
    </submittedName>
</protein>
<feature type="transmembrane region" description="Helical" evidence="2">
    <location>
        <begin position="12"/>
        <end position="34"/>
    </location>
</feature>
<dbReference type="EMBL" id="BLPG01000001">
    <property type="protein sequence ID" value="GFJ93225.1"/>
    <property type="molecule type" value="Genomic_DNA"/>
</dbReference>
<keyword evidence="4" id="KW-1185">Reference proteome</keyword>
<evidence type="ECO:0000313" key="3">
    <source>
        <dbReference type="EMBL" id="GFJ93225.1"/>
    </source>
</evidence>
<proteinExistence type="predicted"/>
<keyword evidence="2" id="KW-1133">Transmembrane helix</keyword>
<evidence type="ECO:0000256" key="1">
    <source>
        <dbReference type="SAM" id="MobiDB-lite"/>
    </source>
</evidence>
<feature type="region of interest" description="Disordered" evidence="1">
    <location>
        <begin position="76"/>
        <end position="102"/>
    </location>
</feature>
<dbReference type="Proteomes" id="UP000482960">
    <property type="component" value="Unassembled WGS sequence"/>
</dbReference>
<organism evidence="3 4">
    <name type="scientific">Phytohabitans rumicis</name>
    <dbReference type="NCBI Taxonomy" id="1076125"/>
    <lineage>
        <taxon>Bacteria</taxon>
        <taxon>Bacillati</taxon>
        <taxon>Actinomycetota</taxon>
        <taxon>Actinomycetes</taxon>
        <taxon>Micromonosporales</taxon>
        <taxon>Micromonosporaceae</taxon>
    </lineage>
</organism>
<gene>
    <name evidence="3" type="ORF">Prum_068670</name>
</gene>
<reference evidence="3 4" key="2">
    <citation type="submission" date="2020-03" db="EMBL/GenBank/DDBJ databases">
        <authorList>
            <person name="Ichikawa N."/>
            <person name="Kimura A."/>
            <person name="Kitahashi Y."/>
            <person name="Uohara A."/>
        </authorList>
    </citation>
    <scope>NUCLEOTIDE SEQUENCE [LARGE SCALE GENOMIC DNA]</scope>
    <source>
        <strain evidence="3 4">NBRC 108638</strain>
    </source>
</reference>
<name>A0A6V8LKQ4_9ACTN</name>
<evidence type="ECO:0000256" key="2">
    <source>
        <dbReference type="SAM" id="Phobius"/>
    </source>
</evidence>
<keyword evidence="2" id="KW-0472">Membrane</keyword>
<reference evidence="3 4" key="1">
    <citation type="submission" date="2020-03" db="EMBL/GenBank/DDBJ databases">
        <title>Whole genome shotgun sequence of Phytohabitans rumicis NBRC 108638.</title>
        <authorList>
            <person name="Komaki H."/>
            <person name="Tamura T."/>
        </authorList>
    </citation>
    <scope>NUCLEOTIDE SEQUENCE [LARGE SCALE GENOMIC DNA]</scope>
    <source>
        <strain evidence="3 4">NBRC 108638</strain>
    </source>
</reference>
<evidence type="ECO:0000313" key="4">
    <source>
        <dbReference type="Proteomes" id="UP000482960"/>
    </source>
</evidence>
<sequence>MLPSTRRPVGKPVQLTAAVVTVLVAAAAIALALIAKGTYGAARAEQFTRQPVTARLLTDAGRPVLVPGAPMAGRAAGAGPVGHVRSPRSCRGGSGCGVPATR</sequence>
<accession>A0A6V8LKQ4</accession>
<comment type="caution">
    <text evidence="3">The sequence shown here is derived from an EMBL/GenBank/DDBJ whole genome shotgun (WGS) entry which is preliminary data.</text>
</comment>